<organism evidence="3 4">
    <name type="scientific">Nannochloropsis salina CCMP1776</name>
    <dbReference type="NCBI Taxonomy" id="1027361"/>
    <lineage>
        <taxon>Eukaryota</taxon>
        <taxon>Sar</taxon>
        <taxon>Stramenopiles</taxon>
        <taxon>Ochrophyta</taxon>
        <taxon>Eustigmatophyceae</taxon>
        <taxon>Eustigmatales</taxon>
        <taxon>Monodopsidaceae</taxon>
        <taxon>Microchloropsis</taxon>
        <taxon>Microchloropsis salina</taxon>
    </lineage>
</organism>
<proteinExistence type="predicted"/>
<dbReference type="AlphaFoldDB" id="A0A4D9CN31"/>
<evidence type="ECO:0000313" key="4">
    <source>
        <dbReference type="Proteomes" id="UP000355283"/>
    </source>
</evidence>
<comment type="caution">
    <text evidence="3">The sequence shown here is derived from an EMBL/GenBank/DDBJ whole genome shotgun (WGS) entry which is preliminary data.</text>
</comment>
<reference evidence="3 4" key="1">
    <citation type="submission" date="2019-01" db="EMBL/GenBank/DDBJ databases">
        <title>Nuclear Genome Assembly of the Microalgal Biofuel strain Nannochloropsis salina CCMP1776.</title>
        <authorList>
            <person name="Hovde B."/>
        </authorList>
    </citation>
    <scope>NUCLEOTIDE SEQUENCE [LARGE SCALE GENOMIC DNA]</scope>
    <source>
        <strain evidence="3 4">CCMP1776</strain>
    </source>
</reference>
<keyword evidence="4" id="KW-1185">Reference proteome</keyword>
<keyword evidence="2" id="KW-0732">Signal</keyword>
<feature type="compositionally biased region" description="Basic and acidic residues" evidence="1">
    <location>
        <begin position="97"/>
        <end position="111"/>
    </location>
</feature>
<feature type="chain" id="PRO_5020026258" description="RxLR effector protein" evidence="2">
    <location>
        <begin position="26"/>
        <end position="111"/>
    </location>
</feature>
<feature type="region of interest" description="Disordered" evidence="1">
    <location>
        <begin position="77"/>
        <end position="111"/>
    </location>
</feature>
<evidence type="ECO:0000256" key="1">
    <source>
        <dbReference type="SAM" id="MobiDB-lite"/>
    </source>
</evidence>
<dbReference type="Proteomes" id="UP000355283">
    <property type="component" value="Unassembled WGS sequence"/>
</dbReference>
<feature type="signal peptide" evidence="2">
    <location>
        <begin position="1"/>
        <end position="25"/>
    </location>
</feature>
<name>A0A4D9CN31_9STRA</name>
<feature type="compositionally biased region" description="Basic and acidic residues" evidence="1">
    <location>
        <begin position="77"/>
        <end position="86"/>
    </location>
</feature>
<sequence length="111" mass="11697">MTLSVSRLCLATAAAFLLTCPITSAANLRRAQAVVSEGAAVEEGDKAPLSRGWAYGGRDGSRKDATDVVVEEDVKEVAVEEGDKAPLSRGWAYGGRDGSRKDVRTSVEESP</sequence>
<dbReference type="EMBL" id="SDOX01000163">
    <property type="protein sequence ID" value="TFJ80551.1"/>
    <property type="molecule type" value="Genomic_DNA"/>
</dbReference>
<evidence type="ECO:0000313" key="3">
    <source>
        <dbReference type="EMBL" id="TFJ80551.1"/>
    </source>
</evidence>
<accession>A0A4D9CN31</accession>
<evidence type="ECO:0000256" key="2">
    <source>
        <dbReference type="SAM" id="SignalP"/>
    </source>
</evidence>
<protein>
    <recommendedName>
        <fullName evidence="5">RxLR effector protein</fullName>
    </recommendedName>
</protein>
<evidence type="ECO:0008006" key="5">
    <source>
        <dbReference type="Google" id="ProtNLM"/>
    </source>
</evidence>
<gene>
    <name evidence="3" type="ORF">NSK_008127</name>
</gene>